<protein>
    <submittedName>
        <fullName evidence="2">Uncharacterized protein</fullName>
    </submittedName>
</protein>
<keyword evidence="3" id="KW-1185">Reference proteome</keyword>
<accession>A0AAV6H6A6</accession>
<organism evidence="2 3">
    <name type="scientific">Alosa alosa</name>
    <name type="common">allis shad</name>
    <dbReference type="NCBI Taxonomy" id="278164"/>
    <lineage>
        <taxon>Eukaryota</taxon>
        <taxon>Metazoa</taxon>
        <taxon>Chordata</taxon>
        <taxon>Craniata</taxon>
        <taxon>Vertebrata</taxon>
        <taxon>Euteleostomi</taxon>
        <taxon>Actinopterygii</taxon>
        <taxon>Neopterygii</taxon>
        <taxon>Teleostei</taxon>
        <taxon>Clupei</taxon>
        <taxon>Clupeiformes</taxon>
        <taxon>Clupeoidei</taxon>
        <taxon>Clupeidae</taxon>
        <taxon>Alosa</taxon>
    </lineage>
</organism>
<proteinExistence type="predicted"/>
<dbReference type="AlphaFoldDB" id="A0AAV6H6A6"/>
<evidence type="ECO:0000256" key="1">
    <source>
        <dbReference type="SAM" id="MobiDB-lite"/>
    </source>
</evidence>
<name>A0AAV6H6A6_9TELE</name>
<gene>
    <name evidence="2" type="ORF">AALO_G00067830</name>
</gene>
<sequence length="152" mass="16287">MGTAAIVADLPPPVQWGQNNNSRHTQRQTQQGKEGFEGFLGGLHSLECLRRNAAAEVPPTPSAASAGPSSSLTLCPRTVCPGMLLLVFGGQPWRWKSSRVRLGPRALHSSGVGAEQPGVQRQTATTQRCHTARHCRETVVLSTGERSKDPTL</sequence>
<dbReference type="Proteomes" id="UP000823561">
    <property type="component" value="Chromosome 5"/>
</dbReference>
<comment type="caution">
    <text evidence="2">The sequence shown here is derived from an EMBL/GenBank/DDBJ whole genome shotgun (WGS) entry which is preliminary data.</text>
</comment>
<evidence type="ECO:0000313" key="3">
    <source>
        <dbReference type="Proteomes" id="UP000823561"/>
    </source>
</evidence>
<dbReference type="EMBL" id="JADWDJ010000005">
    <property type="protein sequence ID" value="KAG5281137.1"/>
    <property type="molecule type" value="Genomic_DNA"/>
</dbReference>
<reference evidence="2" key="1">
    <citation type="submission" date="2020-10" db="EMBL/GenBank/DDBJ databases">
        <title>Chromosome-scale genome assembly of the Allis shad, Alosa alosa.</title>
        <authorList>
            <person name="Margot Z."/>
            <person name="Christophe K."/>
            <person name="Cabau C."/>
            <person name="Louis A."/>
            <person name="Berthelot C."/>
            <person name="Parey E."/>
            <person name="Roest Crollius H."/>
            <person name="Montfort J."/>
            <person name="Robinson-Rechavi M."/>
            <person name="Bucao C."/>
            <person name="Bouchez O."/>
            <person name="Gislard M."/>
            <person name="Lluch J."/>
            <person name="Milhes M."/>
            <person name="Lampietro C."/>
            <person name="Lopez Roques C."/>
            <person name="Donnadieu C."/>
            <person name="Braasch I."/>
            <person name="Desvignes T."/>
            <person name="Postlethwait J."/>
            <person name="Bobe J."/>
            <person name="Guiguen Y."/>
        </authorList>
    </citation>
    <scope>NUCLEOTIDE SEQUENCE</scope>
    <source>
        <strain evidence="2">M-15738</strain>
        <tissue evidence="2">Blood</tissue>
    </source>
</reference>
<feature type="compositionally biased region" description="Polar residues" evidence="1">
    <location>
        <begin position="16"/>
        <end position="29"/>
    </location>
</feature>
<feature type="region of interest" description="Disordered" evidence="1">
    <location>
        <begin position="1"/>
        <end position="31"/>
    </location>
</feature>
<evidence type="ECO:0000313" key="2">
    <source>
        <dbReference type="EMBL" id="KAG5281137.1"/>
    </source>
</evidence>